<organism evidence="2 3">
    <name type="scientific">Meganyctiphanes norvegica</name>
    <name type="common">Northern krill</name>
    <name type="synonym">Thysanopoda norvegica</name>
    <dbReference type="NCBI Taxonomy" id="48144"/>
    <lineage>
        <taxon>Eukaryota</taxon>
        <taxon>Metazoa</taxon>
        <taxon>Ecdysozoa</taxon>
        <taxon>Arthropoda</taxon>
        <taxon>Crustacea</taxon>
        <taxon>Multicrustacea</taxon>
        <taxon>Malacostraca</taxon>
        <taxon>Eumalacostraca</taxon>
        <taxon>Eucarida</taxon>
        <taxon>Euphausiacea</taxon>
        <taxon>Euphausiidae</taxon>
        <taxon>Meganyctiphanes</taxon>
    </lineage>
</organism>
<dbReference type="PROSITE" id="PS51143">
    <property type="entry name" value="MT_A70"/>
    <property type="match status" value="1"/>
</dbReference>
<dbReference type="PANTHER" id="PTHR12829:SF4">
    <property type="entry name" value="N(6)-ADENINE-SPECIFIC METHYLTRANSFERASE METTL4"/>
    <property type="match status" value="1"/>
</dbReference>
<dbReference type="PANTHER" id="PTHR12829">
    <property type="entry name" value="N6-ADENOSINE-METHYLTRANSFERASE"/>
    <property type="match status" value="1"/>
</dbReference>
<proteinExistence type="inferred from homology"/>
<dbReference type="EMBL" id="CAXKWB010116067">
    <property type="protein sequence ID" value="CAL4235865.1"/>
    <property type="molecule type" value="Genomic_DNA"/>
</dbReference>
<dbReference type="GO" id="GO:0008168">
    <property type="term" value="F:methyltransferase activity"/>
    <property type="evidence" value="ECO:0007669"/>
    <property type="project" value="TreeGrafter"/>
</dbReference>
<gene>
    <name evidence="2" type="ORF">MNOR_LOCUS40128</name>
</gene>
<name>A0AAV2SRQ9_MEGNR</name>
<evidence type="ECO:0000256" key="1">
    <source>
        <dbReference type="PROSITE-ProRule" id="PRU00489"/>
    </source>
</evidence>
<keyword evidence="3" id="KW-1185">Reference proteome</keyword>
<dbReference type="AlphaFoldDB" id="A0AAV2SRQ9"/>
<comment type="caution">
    <text evidence="2">The sequence shown here is derived from an EMBL/GenBank/DDBJ whole genome shotgun (WGS) entry which is preliminary data.</text>
</comment>
<sequence length="131" mass="14378">ITKSGDLVTSLNDSNLSHSKRPYERILIARKIRKESITSLDVSSEDCVESVGSNIEPPEGKVFCSVPSGMHSHKPYLGDLLVPYVKDGSASVDTEVNCLELFARSLNSGWTSYGKEVLKLQHTCLFNKSSC</sequence>
<evidence type="ECO:0000313" key="3">
    <source>
        <dbReference type="Proteomes" id="UP001497623"/>
    </source>
</evidence>
<comment type="similarity">
    <text evidence="1">Belongs to the MT-A70-like family.</text>
</comment>
<feature type="non-terminal residue" evidence="2">
    <location>
        <position position="1"/>
    </location>
</feature>
<protein>
    <submittedName>
        <fullName evidence="2">Uncharacterized protein</fullName>
    </submittedName>
</protein>
<reference evidence="2 3" key="1">
    <citation type="submission" date="2024-05" db="EMBL/GenBank/DDBJ databases">
        <authorList>
            <person name="Wallberg A."/>
        </authorList>
    </citation>
    <scope>NUCLEOTIDE SEQUENCE [LARGE SCALE GENOMIC DNA]</scope>
</reference>
<evidence type="ECO:0000313" key="2">
    <source>
        <dbReference type="EMBL" id="CAL4235865.1"/>
    </source>
</evidence>
<accession>A0AAV2SRQ9</accession>
<dbReference type="GO" id="GO:0005634">
    <property type="term" value="C:nucleus"/>
    <property type="evidence" value="ECO:0007669"/>
    <property type="project" value="TreeGrafter"/>
</dbReference>
<dbReference type="Pfam" id="PF05063">
    <property type="entry name" value="MT-A70"/>
    <property type="match status" value="1"/>
</dbReference>
<dbReference type="InterPro" id="IPR007757">
    <property type="entry name" value="MT-A70-like"/>
</dbReference>
<dbReference type="Proteomes" id="UP001497623">
    <property type="component" value="Unassembled WGS sequence"/>
</dbReference>